<dbReference type="AlphaFoldDB" id="A0A2M9D2F5"/>
<accession>A0A2M9D2F5</accession>
<evidence type="ECO:0000313" key="4">
    <source>
        <dbReference type="Proteomes" id="UP000231742"/>
    </source>
</evidence>
<reference evidence="3 4" key="1">
    <citation type="submission" date="2017-11" db="EMBL/GenBank/DDBJ databases">
        <title>Genomic Encyclopedia of Archaeal and Bacterial Type Strains, Phase II (KMG-II): From Individual Species to Whole Genera.</title>
        <authorList>
            <person name="Goeker M."/>
        </authorList>
    </citation>
    <scope>NUCLEOTIDE SEQUENCE [LARGE SCALE GENOMIC DNA]</scope>
    <source>
        <strain evidence="3 4">DSM 16400</strain>
    </source>
</reference>
<dbReference type="Proteomes" id="UP000231742">
    <property type="component" value="Unassembled WGS sequence"/>
</dbReference>
<evidence type="ECO:0000259" key="2">
    <source>
        <dbReference type="Pfam" id="PF01370"/>
    </source>
</evidence>
<proteinExistence type="predicted"/>
<dbReference type="PANTHER" id="PTHR48079">
    <property type="entry name" value="PROTEIN YEEZ"/>
    <property type="match status" value="1"/>
</dbReference>
<name>A0A2M9D2F5_9MICO</name>
<keyword evidence="4" id="KW-1185">Reference proteome</keyword>
<organism evidence="3 4">
    <name type="scientific">Salinibacterium amurskyense</name>
    <dbReference type="NCBI Taxonomy" id="205941"/>
    <lineage>
        <taxon>Bacteria</taxon>
        <taxon>Bacillati</taxon>
        <taxon>Actinomycetota</taxon>
        <taxon>Actinomycetes</taxon>
        <taxon>Micrococcales</taxon>
        <taxon>Microbacteriaceae</taxon>
        <taxon>Salinibacterium</taxon>
    </lineage>
</organism>
<dbReference type="Gene3D" id="3.40.50.720">
    <property type="entry name" value="NAD(P)-binding Rossmann-like Domain"/>
    <property type="match status" value="1"/>
</dbReference>
<feature type="domain" description="NAD-dependent epimerase/dehydratase" evidence="2">
    <location>
        <begin position="4"/>
        <end position="200"/>
    </location>
</feature>
<dbReference type="GO" id="GO:0005737">
    <property type="term" value="C:cytoplasm"/>
    <property type="evidence" value="ECO:0007669"/>
    <property type="project" value="TreeGrafter"/>
</dbReference>
<dbReference type="InterPro" id="IPR036291">
    <property type="entry name" value="NAD(P)-bd_dom_sf"/>
</dbReference>
<dbReference type="Pfam" id="PF01370">
    <property type="entry name" value="Epimerase"/>
    <property type="match status" value="1"/>
</dbReference>
<dbReference type="InterPro" id="IPR051783">
    <property type="entry name" value="NAD(P)-dependent_oxidoreduct"/>
</dbReference>
<dbReference type="EMBL" id="PGFH01000002">
    <property type="protein sequence ID" value="PJJ78367.1"/>
    <property type="molecule type" value="Genomic_DNA"/>
</dbReference>
<sequence>MRRVLILGGTGWLGRSIAQAAMQCGADVTCLARGESGAVPKSARLVRADRTQPDAYDDLAGDWDAVIEVSRDPEQVESALQSLSSRAEHWTFVSTVSVYERNDEPDADERARVIEPTDMADYAHAKVAAERASRRHRGERLLIPRPGLIVGPGDPTDRFGYWPARLHRGGRVLTPTLADRWVQAIDVDDLARWVVHAGLEGTTGTMNAVGTSVAFDEFMKLTADVAGFTEGFEQRDDEWLTDHEINYWAGPRSLPLWIPANDAGFLQRNNARYRAAGGTLRPLRDTIARTLNDELARGRDRPRTAGLNAHDEALALSSDAQR</sequence>
<dbReference type="PANTHER" id="PTHR48079:SF6">
    <property type="entry name" value="NAD(P)-BINDING DOMAIN-CONTAINING PROTEIN-RELATED"/>
    <property type="match status" value="1"/>
</dbReference>
<dbReference type="SUPFAM" id="SSF51735">
    <property type="entry name" value="NAD(P)-binding Rossmann-fold domains"/>
    <property type="match status" value="1"/>
</dbReference>
<dbReference type="OrthoDB" id="7941246at2"/>
<gene>
    <name evidence="3" type="ORF">CLV85_1937</name>
</gene>
<comment type="caution">
    <text evidence="3">The sequence shown here is derived from an EMBL/GenBank/DDBJ whole genome shotgun (WGS) entry which is preliminary data.</text>
</comment>
<evidence type="ECO:0000313" key="3">
    <source>
        <dbReference type="EMBL" id="PJJ78367.1"/>
    </source>
</evidence>
<dbReference type="InterPro" id="IPR001509">
    <property type="entry name" value="Epimerase_deHydtase"/>
</dbReference>
<evidence type="ECO:0000256" key="1">
    <source>
        <dbReference type="SAM" id="MobiDB-lite"/>
    </source>
</evidence>
<protein>
    <submittedName>
        <fullName evidence="3">Nucleoside-diphosphate-sugar epimerase</fullName>
    </submittedName>
</protein>
<feature type="compositionally biased region" description="Basic and acidic residues" evidence="1">
    <location>
        <begin position="297"/>
        <end position="313"/>
    </location>
</feature>
<dbReference type="GO" id="GO:0004029">
    <property type="term" value="F:aldehyde dehydrogenase (NAD+) activity"/>
    <property type="evidence" value="ECO:0007669"/>
    <property type="project" value="TreeGrafter"/>
</dbReference>
<feature type="region of interest" description="Disordered" evidence="1">
    <location>
        <begin position="297"/>
        <end position="322"/>
    </location>
</feature>
<dbReference type="RefSeq" id="WP_100389416.1">
    <property type="nucleotide sequence ID" value="NZ_BMZU01000002.1"/>
</dbReference>